<dbReference type="InterPro" id="IPR011048">
    <property type="entry name" value="Haem_d1_sf"/>
</dbReference>
<dbReference type="PANTHER" id="PTHR47197:SF3">
    <property type="entry name" value="DIHYDRO-HEME D1 DEHYDROGENASE"/>
    <property type="match status" value="1"/>
</dbReference>
<feature type="domain" description="YNCE-like beta-propeller" evidence="2">
    <location>
        <begin position="151"/>
        <end position="241"/>
    </location>
</feature>
<feature type="domain" description="YNCE-like beta-propeller" evidence="2">
    <location>
        <begin position="244"/>
        <end position="325"/>
    </location>
</feature>
<dbReference type="PANTHER" id="PTHR47197">
    <property type="entry name" value="PROTEIN NIRF"/>
    <property type="match status" value="1"/>
</dbReference>
<evidence type="ECO:0000259" key="2">
    <source>
        <dbReference type="Pfam" id="PF21783"/>
    </source>
</evidence>
<dbReference type="SUPFAM" id="SSF51004">
    <property type="entry name" value="C-terminal (heme d1) domain of cytochrome cd1-nitrite reductase"/>
    <property type="match status" value="1"/>
</dbReference>
<keyword evidence="4" id="KW-1185">Reference proteome</keyword>
<dbReference type="HOGENOM" id="CLU_420725_0_0_2"/>
<name>A0A0E3P7L3_9EURY</name>
<dbReference type="GeneID" id="25418463"/>
<dbReference type="Gene3D" id="2.130.10.10">
    <property type="entry name" value="YVTN repeat-like/Quinoprotein amine dehydrogenase"/>
    <property type="match status" value="3"/>
</dbReference>
<keyword evidence="1" id="KW-0732">Signal</keyword>
<dbReference type="InterPro" id="IPR011964">
    <property type="entry name" value="YVTN_b-propeller_repeat"/>
</dbReference>
<dbReference type="OrthoDB" id="118110at2157"/>
<dbReference type="InterPro" id="IPR015943">
    <property type="entry name" value="WD40/YVTN_repeat-like_dom_sf"/>
</dbReference>
<dbReference type="NCBIfam" id="TIGR02276">
    <property type="entry name" value="beta_rpt_yvtn"/>
    <property type="match status" value="7"/>
</dbReference>
<accession>A0A0E3P7L3</accession>
<dbReference type="InterPro" id="IPR051200">
    <property type="entry name" value="Host-pathogen_enzymatic-act"/>
</dbReference>
<dbReference type="AlphaFoldDB" id="A0A0E3P7L3"/>
<gene>
    <name evidence="3" type="ORF">MSSIT_2178</name>
</gene>
<dbReference type="Proteomes" id="UP000033111">
    <property type="component" value="Chromosome"/>
</dbReference>
<evidence type="ECO:0000256" key="1">
    <source>
        <dbReference type="ARBA" id="ARBA00022729"/>
    </source>
</evidence>
<sequence>MKEMVSGKIWKKYAYLKILSIMILAFLMLVCIVDAEPFAYITNYKNNSLSVIDIENNTIITTVSVGAGPYGAAVSPDGTNVYVTNFDDNTTSIIDTATNTVTATLNVGEYPDAVAVAPDGTGAYITDANVSVINTTINKVITTVPVGNSPAGVAVNSEGTEIYVTNYGSDTVSVIEADTNTATSTISVGIGPWGVAVTPDGKKVYVANNDSNSVSVINTTADTVTATIPVGVGPEEVAISPNGTEVYVTNKLDNTVSVINNDTNTVTAVVPVGVTPRGVVVSSDGTEVYVTNSGSDNLSIINTSTKQVTGSIFVGQSPYDIAIQPVSVPTSAPELFTTYYTTVISSVYDLYSTLGIPLVSHNITNTGVNAFEVTVSSEITGYTNEAINHRQIQPGEFVQISQAPLFKPGVLSTLNEKKSANLHYKVIRSENGVEQIWDEQTIPIELYAKDTMVFGDMDSSGKTDPLAPLLVAWVTPHTREIDELLRIAADYVPERTMGAAQTPEKRLTQVKAIYYALKNNYDITYIDSSISYPNNNNGPTQRIKLPKDAINLKSANCIEGTIIFASALESIGIDPYIVLIPRHAFLAWGDGQGNIEGALETTMIGSSNFEDARNKGIEEYYQEVNNGNFSNNESRIISVKENRDLGITPIE</sequence>
<dbReference type="KEGG" id="msw:MSSIT_2178"/>
<organism evidence="3 4">
    <name type="scientific">Methanosarcina siciliae T4/M</name>
    <dbReference type="NCBI Taxonomy" id="1434120"/>
    <lineage>
        <taxon>Archaea</taxon>
        <taxon>Methanobacteriati</taxon>
        <taxon>Methanobacteriota</taxon>
        <taxon>Stenosarchaea group</taxon>
        <taxon>Methanomicrobia</taxon>
        <taxon>Methanosarcinales</taxon>
        <taxon>Methanosarcinaceae</taxon>
        <taxon>Methanosarcina</taxon>
    </lineage>
</organism>
<dbReference type="PATRIC" id="fig|1434120.4.peg.2824"/>
<evidence type="ECO:0000313" key="3">
    <source>
        <dbReference type="EMBL" id="AKB28897.1"/>
    </source>
</evidence>
<dbReference type="Pfam" id="PF21783">
    <property type="entry name" value="YNCE"/>
    <property type="match status" value="2"/>
</dbReference>
<proteinExistence type="predicted"/>
<dbReference type="InterPro" id="IPR048433">
    <property type="entry name" value="YNCE-like_beta-prop"/>
</dbReference>
<dbReference type="RefSeq" id="WP_052721631.1">
    <property type="nucleotide sequence ID" value="NZ_CP009506.1"/>
</dbReference>
<evidence type="ECO:0000313" key="4">
    <source>
        <dbReference type="Proteomes" id="UP000033111"/>
    </source>
</evidence>
<dbReference type="CDD" id="cd05819">
    <property type="entry name" value="NHL"/>
    <property type="match status" value="1"/>
</dbReference>
<protein>
    <recommendedName>
        <fullName evidence="2">YNCE-like beta-propeller domain-containing protein</fullName>
    </recommendedName>
</protein>
<reference evidence="3 4" key="1">
    <citation type="submission" date="2014-07" db="EMBL/GenBank/DDBJ databases">
        <title>Methanogenic archaea and the global carbon cycle.</title>
        <authorList>
            <person name="Henriksen J.R."/>
            <person name="Luke J."/>
            <person name="Reinhart S."/>
            <person name="Benedict M.N."/>
            <person name="Youngblut N.D."/>
            <person name="Metcalf M.E."/>
            <person name="Whitaker R.J."/>
            <person name="Metcalf W.W."/>
        </authorList>
    </citation>
    <scope>NUCLEOTIDE SEQUENCE [LARGE SCALE GENOMIC DNA]</scope>
    <source>
        <strain evidence="3 4">T4/M</strain>
    </source>
</reference>
<dbReference type="EMBL" id="CP009506">
    <property type="protein sequence ID" value="AKB28897.1"/>
    <property type="molecule type" value="Genomic_DNA"/>
</dbReference>